<accession>A0AA42IWY9</accession>
<dbReference type="InterPro" id="IPR036901">
    <property type="entry name" value="Asp/Orn_carbamoylTrfase_sf"/>
</dbReference>
<dbReference type="AlphaFoldDB" id="A0AA42IWY9"/>
<dbReference type="GO" id="GO:0016597">
    <property type="term" value="F:amino acid binding"/>
    <property type="evidence" value="ECO:0007669"/>
    <property type="project" value="InterPro"/>
</dbReference>
<dbReference type="GO" id="GO:0016743">
    <property type="term" value="F:carboxyl- or carbamoyltransferase activity"/>
    <property type="evidence" value="ECO:0007669"/>
    <property type="project" value="InterPro"/>
</dbReference>
<comment type="caution">
    <text evidence="2">The sequence shown here is derived from an EMBL/GenBank/DDBJ whole genome shotgun (WGS) entry which is preliminary data.</text>
</comment>
<organism evidence="2 3">
    <name type="scientific">Achromobacter spanius</name>
    <dbReference type="NCBI Taxonomy" id="217203"/>
    <lineage>
        <taxon>Bacteria</taxon>
        <taxon>Pseudomonadati</taxon>
        <taxon>Pseudomonadota</taxon>
        <taxon>Betaproteobacteria</taxon>
        <taxon>Burkholderiales</taxon>
        <taxon>Alcaligenaceae</taxon>
        <taxon>Achromobacter</taxon>
    </lineage>
</organism>
<dbReference type="GO" id="GO:0006520">
    <property type="term" value="P:amino acid metabolic process"/>
    <property type="evidence" value="ECO:0007669"/>
    <property type="project" value="InterPro"/>
</dbReference>
<dbReference type="Proteomes" id="UP001161094">
    <property type="component" value="Unassembled WGS sequence"/>
</dbReference>
<dbReference type="PANTHER" id="PTHR45753">
    <property type="entry name" value="ORNITHINE CARBAMOYLTRANSFERASE, MITOCHONDRIAL"/>
    <property type="match status" value="1"/>
</dbReference>
<protein>
    <submittedName>
        <fullName evidence="2">Aspartate carbamoyltransferase</fullName>
    </submittedName>
</protein>
<reference evidence="2" key="1">
    <citation type="submission" date="2022-09" db="EMBL/GenBank/DDBJ databases">
        <title>Intensive care unit water sources are persistently colonized with multi-drug resistant bacteria and are the site of extensive horizontal gene transfer of antibiotic resistance genes.</title>
        <authorList>
            <person name="Diorio-Toth L."/>
        </authorList>
    </citation>
    <scope>NUCLEOTIDE SEQUENCE</scope>
    <source>
        <strain evidence="2">GD03843</strain>
    </source>
</reference>
<proteinExistence type="predicted"/>
<sequence>MLNPQLDRRGELIHLLTTEGLPKRHVERLLDAARAYAAAGDAGSPAALMPDAHAAPCPVFLSLGDDLADRDAYAALATRLSLLPVVLDAQDEQRGQHPQHPQHVSDVHAPFAPLAAHPHAGDALAETVARLQPGVLVLRHAASGAAHCAAAHAAPGLRVINAGDGCHADPLPALALVLAMLHAKQDLTNLAVTLVGDIRHSRVARSVIHAMTTLGVPEVRAVAPRTLLPQGLPQLGVRECATLREGLQDADVIIVLPLQVERISGALLPSAREYAHAYGLTPATLSHAKPDVLLLPGGALTPGVEVDGDVAAGLPPVQTQLADLEQHLRLAALSVLAGDTP</sequence>
<evidence type="ECO:0000313" key="3">
    <source>
        <dbReference type="Proteomes" id="UP001161094"/>
    </source>
</evidence>
<dbReference type="Gene3D" id="3.40.50.1370">
    <property type="entry name" value="Aspartate/ornithine carbamoyltransferase"/>
    <property type="match status" value="2"/>
</dbReference>
<dbReference type="GO" id="GO:0005829">
    <property type="term" value="C:cytosol"/>
    <property type="evidence" value="ECO:0007669"/>
    <property type="project" value="TreeGrafter"/>
</dbReference>
<dbReference type="SUPFAM" id="SSF53671">
    <property type="entry name" value="Aspartate/ornithine carbamoyltransferase"/>
    <property type="match status" value="1"/>
</dbReference>
<evidence type="ECO:0000313" key="2">
    <source>
        <dbReference type="EMBL" id="MDH0736236.1"/>
    </source>
</evidence>
<keyword evidence="1" id="KW-0808">Transferase</keyword>
<dbReference type="RefSeq" id="WP_279995074.1">
    <property type="nucleotide sequence ID" value="NZ_JAOCDZ010000006.1"/>
</dbReference>
<dbReference type="EMBL" id="JAOCDZ010000006">
    <property type="protein sequence ID" value="MDH0736236.1"/>
    <property type="molecule type" value="Genomic_DNA"/>
</dbReference>
<gene>
    <name evidence="2" type="ORF">N5D93_10490</name>
</gene>
<evidence type="ECO:0000256" key="1">
    <source>
        <dbReference type="ARBA" id="ARBA00022679"/>
    </source>
</evidence>
<dbReference type="PANTHER" id="PTHR45753:SF6">
    <property type="entry name" value="ASPARTATE CARBAMOYLTRANSFERASE"/>
    <property type="match status" value="1"/>
</dbReference>
<name>A0AA42IWY9_9BURK</name>